<dbReference type="AlphaFoldDB" id="A0A4Y1S008"/>
<protein>
    <submittedName>
        <fullName evidence="6">PPPDE putative thiol peptidase family protein</fullName>
    </submittedName>
</protein>
<reference evidence="6" key="1">
    <citation type="journal article" date="2019" name="Science">
        <title>Mutation of a bHLH transcription factor allowed almond domestication.</title>
        <authorList>
            <person name="Sanchez-Perez R."/>
            <person name="Pavan S."/>
            <person name="Mazzeo R."/>
            <person name="Moldovan C."/>
            <person name="Aiese Cigliano R."/>
            <person name="Del Cueto J."/>
            <person name="Ricciardi F."/>
            <person name="Lotti C."/>
            <person name="Ricciardi L."/>
            <person name="Dicenta F."/>
            <person name="Lopez-Marques R.L."/>
            <person name="Lindberg Moller B."/>
        </authorList>
    </citation>
    <scope>NUCLEOTIDE SEQUENCE</scope>
</reference>
<evidence type="ECO:0000256" key="4">
    <source>
        <dbReference type="SAM" id="MobiDB-lite"/>
    </source>
</evidence>
<feature type="compositionally biased region" description="Polar residues" evidence="4">
    <location>
        <begin position="177"/>
        <end position="193"/>
    </location>
</feature>
<dbReference type="PANTHER" id="PTHR12378:SF7">
    <property type="entry name" value="DESUMOYLATING ISOPEPTIDASE 1"/>
    <property type="match status" value="1"/>
</dbReference>
<evidence type="ECO:0000259" key="5">
    <source>
        <dbReference type="PROSITE" id="PS51858"/>
    </source>
</evidence>
<dbReference type="PROSITE" id="PS51858">
    <property type="entry name" value="PPPDE"/>
    <property type="match status" value="1"/>
</dbReference>
<evidence type="ECO:0000256" key="3">
    <source>
        <dbReference type="ARBA" id="ARBA00022801"/>
    </source>
</evidence>
<keyword evidence="2" id="KW-0645">Protease</keyword>
<feature type="domain" description="PPPDE" evidence="5">
    <location>
        <begin position="25"/>
        <end position="154"/>
    </location>
</feature>
<feature type="region of interest" description="Disordered" evidence="4">
    <location>
        <begin position="164"/>
        <end position="229"/>
    </location>
</feature>
<organism evidence="6">
    <name type="scientific">Prunus dulcis</name>
    <name type="common">Almond</name>
    <name type="synonym">Amygdalus dulcis</name>
    <dbReference type="NCBI Taxonomy" id="3755"/>
    <lineage>
        <taxon>Eukaryota</taxon>
        <taxon>Viridiplantae</taxon>
        <taxon>Streptophyta</taxon>
        <taxon>Embryophyta</taxon>
        <taxon>Tracheophyta</taxon>
        <taxon>Spermatophyta</taxon>
        <taxon>Magnoliopsida</taxon>
        <taxon>eudicotyledons</taxon>
        <taxon>Gunneridae</taxon>
        <taxon>Pentapetalae</taxon>
        <taxon>rosids</taxon>
        <taxon>fabids</taxon>
        <taxon>Rosales</taxon>
        <taxon>Rosaceae</taxon>
        <taxon>Amygdaloideae</taxon>
        <taxon>Amygdaleae</taxon>
        <taxon>Prunus</taxon>
    </lineage>
</organism>
<dbReference type="InterPro" id="IPR042266">
    <property type="entry name" value="PPPDE_sf"/>
</dbReference>
<dbReference type="GO" id="GO:0070646">
    <property type="term" value="P:protein modification by small protein removal"/>
    <property type="evidence" value="ECO:0007669"/>
    <property type="project" value="TreeGrafter"/>
</dbReference>
<dbReference type="GO" id="GO:0006508">
    <property type="term" value="P:proteolysis"/>
    <property type="evidence" value="ECO:0007669"/>
    <property type="project" value="UniProtKB-KW"/>
</dbReference>
<accession>A0A4Y1S008</accession>
<proteinExistence type="inferred from homology"/>
<dbReference type="Gene3D" id="3.90.1720.30">
    <property type="entry name" value="PPPDE domains"/>
    <property type="match status" value="1"/>
</dbReference>
<keyword evidence="3" id="KW-0378">Hydrolase</keyword>
<evidence type="ECO:0000313" key="6">
    <source>
        <dbReference type="EMBL" id="BBH10054.1"/>
    </source>
</evidence>
<evidence type="ECO:0000256" key="1">
    <source>
        <dbReference type="ARBA" id="ARBA00008140"/>
    </source>
</evidence>
<dbReference type="InterPro" id="IPR008580">
    <property type="entry name" value="PPPDE_dom"/>
</dbReference>
<evidence type="ECO:0000256" key="2">
    <source>
        <dbReference type="ARBA" id="ARBA00022670"/>
    </source>
</evidence>
<dbReference type="GO" id="GO:0008233">
    <property type="term" value="F:peptidase activity"/>
    <property type="evidence" value="ECO:0007669"/>
    <property type="project" value="UniProtKB-KW"/>
</dbReference>
<gene>
    <name evidence="6" type="ORF">Prudu_022732</name>
</gene>
<comment type="similarity">
    <text evidence="1">Belongs to the DeSI family.</text>
</comment>
<dbReference type="EMBL" id="AP019304">
    <property type="protein sequence ID" value="BBH10054.1"/>
    <property type="molecule type" value="Genomic_DNA"/>
</dbReference>
<dbReference type="SMART" id="SM01179">
    <property type="entry name" value="DUF862"/>
    <property type="match status" value="1"/>
</dbReference>
<dbReference type="PANTHER" id="PTHR12378">
    <property type="entry name" value="DESUMOYLATING ISOPEPTIDASE"/>
    <property type="match status" value="1"/>
</dbReference>
<name>A0A4Y1S008_PRUDU</name>
<dbReference type="Pfam" id="PF05903">
    <property type="entry name" value="Peptidase_C97"/>
    <property type="match status" value="1"/>
</dbReference>
<sequence length="279" mass="30194">MISTLHLLQLSIFYIERQEMAEEGHKVTLNVYDLSQGLARQMSMAFLGKAIEGIWHTGVVVYGNEYYFGGGIQHASAGSTPYGTPIRVVELGVTHVPKDEISPRYTAETYSLLNHNCNNFSNEVAQFLVGATVPDYILELPNEVMGSPMVPMIQNLEATLKSGAAPQAPQFRPPVVQPTTNVMKPLSSSSNTEVGAKSKSGGRQLTKSEERRTSQSAVKPANGVVDPLGDARSKVQEEISAEFAAIMASGTFRASEAAALATRRVMQRYGHESSTVSQS</sequence>